<gene>
    <name evidence="3" type="ORF">BDV29DRAFT_161891</name>
</gene>
<organism evidence="3 4">
    <name type="scientific">Aspergillus leporis</name>
    <dbReference type="NCBI Taxonomy" id="41062"/>
    <lineage>
        <taxon>Eukaryota</taxon>
        <taxon>Fungi</taxon>
        <taxon>Dikarya</taxon>
        <taxon>Ascomycota</taxon>
        <taxon>Pezizomycotina</taxon>
        <taxon>Eurotiomycetes</taxon>
        <taxon>Eurotiomycetidae</taxon>
        <taxon>Eurotiales</taxon>
        <taxon>Aspergillaceae</taxon>
        <taxon>Aspergillus</taxon>
        <taxon>Aspergillus subgen. Circumdati</taxon>
    </lineage>
</organism>
<protein>
    <recommendedName>
        <fullName evidence="5">Pentapeptide MXKDX repeat protein</fullName>
    </recommendedName>
</protein>
<accession>A0A5N5WK91</accession>
<feature type="region of interest" description="Disordered" evidence="1">
    <location>
        <begin position="110"/>
        <end position="130"/>
    </location>
</feature>
<reference evidence="3 4" key="1">
    <citation type="submission" date="2019-04" db="EMBL/GenBank/DDBJ databases">
        <title>Friends and foes A comparative genomics study of 23 Aspergillus species from section Flavi.</title>
        <authorList>
            <consortium name="DOE Joint Genome Institute"/>
            <person name="Kjaerbolling I."/>
            <person name="Vesth T."/>
            <person name="Frisvad J.C."/>
            <person name="Nybo J.L."/>
            <person name="Theobald S."/>
            <person name="Kildgaard S."/>
            <person name="Isbrandt T."/>
            <person name="Kuo A."/>
            <person name="Sato A."/>
            <person name="Lyhne E.K."/>
            <person name="Kogle M.E."/>
            <person name="Wiebenga A."/>
            <person name="Kun R.S."/>
            <person name="Lubbers R.J."/>
            <person name="Makela M.R."/>
            <person name="Barry K."/>
            <person name="Chovatia M."/>
            <person name="Clum A."/>
            <person name="Daum C."/>
            <person name="Haridas S."/>
            <person name="He G."/>
            <person name="LaButti K."/>
            <person name="Lipzen A."/>
            <person name="Mondo S."/>
            <person name="Riley R."/>
            <person name="Salamov A."/>
            <person name="Simmons B.A."/>
            <person name="Magnuson J.K."/>
            <person name="Henrissat B."/>
            <person name="Mortensen U.H."/>
            <person name="Larsen T.O."/>
            <person name="Devries R.P."/>
            <person name="Grigoriev I.V."/>
            <person name="Machida M."/>
            <person name="Baker S.E."/>
            <person name="Andersen M.R."/>
        </authorList>
    </citation>
    <scope>NUCLEOTIDE SEQUENCE [LARGE SCALE GENOMIC DNA]</scope>
    <source>
        <strain evidence="3 4">CBS 151.66</strain>
    </source>
</reference>
<proteinExistence type="predicted"/>
<dbReference type="AlphaFoldDB" id="A0A5N5WK91"/>
<feature type="signal peptide" evidence="2">
    <location>
        <begin position="1"/>
        <end position="17"/>
    </location>
</feature>
<evidence type="ECO:0000313" key="4">
    <source>
        <dbReference type="Proteomes" id="UP000326565"/>
    </source>
</evidence>
<keyword evidence="2" id="KW-0732">Signal</keyword>
<feature type="chain" id="PRO_5024908353" description="Pentapeptide MXKDX repeat protein" evidence="2">
    <location>
        <begin position="18"/>
        <end position="130"/>
    </location>
</feature>
<evidence type="ECO:0000256" key="2">
    <source>
        <dbReference type="SAM" id="SignalP"/>
    </source>
</evidence>
<dbReference type="EMBL" id="ML732363">
    <property type="protein sequence ID" value="KAB8068981.1"/>
    <property type="molecule type" value="Genomic_DNA"/>
</dbReference>
<evidence type="ECO:0008006" key="5">
    <source>
        <dbReference type="Google" id="ProtNLM"/>
    </source>
</evidence>
<name>A0A5N5WK91_9EURO</name>
<evidence type="ECO:0000313" key="3">
    <source>
        <dbReference type="EMBL" id="KAB8068981.1"/>
    </source>
</evidence>
<evidence type="ECO:0000256" key="1">
    <source>
        <dbReference type="SAM" id="MobiDB-lite"/>
    </source>
</evidence>
<dbReference type="Proteomes" id="UP000326565">
    <property type="component" value="Unassembled WGS sequence"/>
</dbReference>
<sequence length="130" mass="14238">MKIVVLSSALFVALATCAPTLQARGDNKAMDMDKPMSMMQGRETSGASRAMTMDKNASMKRSEQGAYTDNAVGCTMEKIDKPMDMAMPMKRDEQTSDMNNAMDKDMETEGMKATGNRDGMAKPMDITMPM</sequence>
<keyword evidence="4" id="KW-1185">Reference proteome</keyword>